<evidence type="ECO:0000256" key="2">
    <source>
        <dbReference type="ARBA" id="ARBA00022475"/>
    </source>
</evidence>
<evidence type="ECO:0000313" key="8">
    <source>
        <dbReference type="EMBL" id="EGK03726.1"/>
    </source>
</evidence>
<comment type="subcellular location">
    <subcellularLocation>
        <location evidence="1">Cell membrane</location>
        <topology evidence="1">Multi-pass membrane protein</topology>
    </subcellularLocation>
</comment>
<feature type="domain" description="EamA" evidence="7">
    <location>
        <begin position="157"/>
        <end position="294"/>
    </location>
</feature>
<dbReference type="PANTHER" id="PTHR32322:SF18">
    <property type="entry name" value="S-ADENOSYLMETHIONINE_S-ADENOSYLHOMOCYSTEINE TRANSPORTER"/>
    <property type="match status" value="1"/>
</dbReference>
<reference evidence="8 9" key="1">
    <citation type="submission" date="2011-04" db="EMBL/GenBank/DDBJ databases">
        <title>The Genome Sequence of Dysgonomonas mossii DSM 22836.</title>
        <authorList>
            <consortium name="The Broad Institute Genome Sequencing Platform"/>
            <person name="Earl A."/>
            <person name="Ward D."/>
            <person name="Feldgarden M."/>
            <person name="Gevers D."/>
            <person name="Pudlo N."/>
            <person name="Martens E."/>
            <person name="Allen-Vercoe E."/>
            <person name="Young S.K."/>
            <person name="Zeng Q."/>
            <person name="Gargeya S."/>
            <person name="Fitzgerald M."/>
            <person name="Haas B."/>
            <person name="Abouelleil A."/>
            <person name="Alvarado L."/>
            <person name="Arachchi H.M."/>
            <person name="Berlin A."/>
            <person name="Brown A."/>
            <person name="Chapman S.B."/>
            <person name="Chen Z."/>
            <person name="Dunbar C."/>
            <person name="Freedman E."/>
            <person name="Gearin G."/>
            <person name="Gellesch M."/>
            <person name="Goldberg J."/>
            <person name="Griggs A."/>
            <person name="Gujja S."/>
            <person name="Heiman D."/>
            <person name="Howarth C."/>
            <person name="Larson L."/>
            <person name="Lui A."/>
            <person name="MacDonald P.J.P."/>
            <person name="Mehta T."/>
            <person name="Montmayeur A."/>
            <person name="Murphy C."/>
            <person name="Neiman D."/>
            <person name="Pearson M."/>
            <person name="Priest M."/>
            <person name="Roberts A."/>
            <person name="Saif S."/>
            <person name="Shea T."/>
            <person name="Shenoy N."/>
            <person name="Sisk P."/>
            <person name="Stolte C."/>
            <person name="Sykes S."/>
            <person name="Yandava C."/>
            <person name="Wortman J."/>
            <person name="Nusbaum C."/>
            <person name="Birren B."/>
        </authorList>
    </citation>
    <scope>NUCLEOTIDE SEQUENCE [LARGE SCALE GENOMIC DNA]</scope>
    <source>
        <strain evidence="8 9">DSM 22836</strain>
    </source>
</reference>
<dbReference type="Proteomes" id="UP000006420">
    <property type="component" value="Unassembled WGS sequence"/>
</dbReference>
<feature type="transmembrane region" description="Helical" evidence="6">
    <location>
        <begin position="36"/>
        <end position="59"/>
    </location>
</feature>
<accession>F8X031</accession>
<evidence type="ECO:0000313" key="9">
    <source>
        <dbReference type="Proteomes" id="UP000006420"/>
    </source>
</evidence>
<feature type="transmembrane region" description="Helical" evidence="6">
    <location>
        <begin position="156"/>
        <end position="175"/>
    </location>
</feature>
<keyword evidence="4 6" id="KW-1133">Transmembrane helix</keyword>
<dbReference type="SUPFAM" id="SSF103481">
    <property type="entry name" value="Multidrug resistance efflux transporter EmrE"/>
    <property type="match status" value="2"/>
</dbReference>
<organism evidence="8 9">
    <name type="scientific">Dysgonomonas mossii DSM 22836</name>
    <dbReference type="NCBI Taxonomy" id="742767"/>
    <lineage>
        <taxon>Bacteria</taxon>
        <taxon>Pseudomonadati</taxon>
        <taxon>Bacteroidota</taxon>
        <taxon>Bacteroidia</taxon>
        <taxon>Bacteroidales</taxon>
        <taxon>Dysgonomonadaceae</taxon>
        <taxon>Dysgonomonas</taxon>
    </lineage>
</organism>
<keyword evidence="2" id="KW-1003">Cell membrane</keyword>
<evidence type="ECO:0000256" key="5">
    <source>
        <dbReference type="ARBA" id="ARBA00023136"/>
    </source>
</evidence>
<sequence>MRLTPKQEGNIIMFIVICVFAINIPVNKYVYSHGYLSSFGMTLMRMSFGGLAFWFTSLFTPKEKVEKKDMLILFVGGLFGMVLNQGLFAYGLSRTSTIDASIITTAGPLFAMIIAAIVLKEPVTAKKVGGVVVGAAGAIFLVYTSHLGHPGQEADMIGNLSVASASFSYAFYLVITRPLSTKYSPITLMKWMFLYSAIILSPIFYKEITEAPLFTQKDIFPYLLVGFTLVGATFFTYMMIPLAQRRIRPTTIAMYNNLQPLIASFIAISVGMDKFTIDKLIAGILIFVGVYLVTASKSKADLDKEVAEVENKV</sequence>
<name>F8X031_9BACT</name>
<feature type="domain" description="EamA" evidence="7">
    <location>
        <begin position="9"/>
        <end position="142"/>
    </location>
</feature>
<feature type="transmembrane region" description="Helical" evidence="6">
    <location>
        <begin position="128"/>
        <end position="144"/>
    </location>
</feature>
<keyword evidence="3 6" id="KW-0812">Transmembrane</keyword>
<feature type="transmembrane region" description="Helical" evidence="6">
    <location>
        <begin position="276"/>
        <end position="294"/>
    </location>
</feature>
<dbReference type="STRING" id="742767.HMPREF9456_01793"/>
<dbReference type="PANTHER" id="PTHR32322">
    <property type="entry name" value="INNER MEMBRANE TRANSPORTER"/>
    <property type="match status" value="1"/>
</dbReference>
<dbReference type="OrthoDB" id="9811486at2"/>
<dbReference type="GO" id="GO:0005886">
    <property type="term" value="C:plasma membrane"/>
    <property type="evidence" value="ECO:0007669"/>
    <property type="project" value="UniProtKB-SubCell"/>
</dbReference>
<dbReference type="EMBL" id="ADLW01000006">
    <property type="protein sequence ID" value="EGK03726.1"/>
    <property type="molecule type" value="Genomic_DNA"/>
</dbReference>
<dbReference type="Pfam" id="PF00892">
    <property type="entry name" value="EamA"/>
    <property type="match status" value="2"/>
</dbReference>
<keyword evidence="5 6" id="KW-0472">Membrane</keyword>
<evidence type="ECO:0000256" key="6">
    <source>
        <dbReference type="SAM" id="Phobius"/>
    </source>
</evidence>
<protein>
    <recommendedName>
        <fullName evidence="7">EamA domain-containing protein</fullName>
    </recommendedName>
</protein>
<dbReference type="InterPro" id="IPR037185">
    <property type="entry name" value="EmrE-like"/>
</dbReference>
<feature type="transmembrane region" description="Helical" evidence="6">
    <location>
        <begin position="252"/>
        <end position="270"/>
    </location>
</feature>
<keyword evidence="9" id="KW-1185">Reference proteome</keyword>
<feature type="transmembrane region" description="Helical" evidence="6">
    <location>
        <begin position="71"/>
        <end position="92"/>
    </location>
</feature>
<evidence type="ECO:0000259" key="7">
    <source>
        <dbReference type="Pfam" id="PF00892"/>
    </source>
</evidence>
<feature type="transmembrane region" description="Helical" evidence="6">
    <location>
        <begin position="187"/>
        <end position="205"/>
    </location>
</feature>
<evidence type="ECO:0000256" key="4">
    <source>
        <dbReference type="ARBA" id="ARBA00022989"/>
    </source>
</evidence>
<evidence type="ECO:0000256" key="3">
    <source>
        <dbReference type="ARBA" id="ARBA00022692"/>
    </source>
</evidence>
<feature type="transmembrane region" description="Helical" evidence="6">
    <location>
        <begin position="98"/>
        <end position="119"/>
    </location>
</feature>
<dbReference type="eggNOG" id="COG0697">
    <property type="taxonomic scope" value="Bacteria"/>
</dbReference>
<dbReference type="InterPro" id="IPR000620">
    <property type="entry name" value="EamA_dom"/>
</dbReference>
<dbReference type="RefSeq" id="WP_006843164.1">
    <property type="nucleotide sequence ID" value="NZ_AQWJ01000003.1"/>
</dbReference>
<feature type="transmembrane region" description="Helical" evidence="6">
    <location>
        <begin position="220"/>
        <end position="240"/>
    </location>
</feature>
<dbReference type="AlphaFoldDB" id="F8X031"/>
<evidence type="ECO:0000256" key="1">
    <source>
        <dbReference type="ARBA" id="ARBA00004651"/>
    </source>
</evidence>
<feature type="transmembrane region" description="Helical" evidence="6">
    <location>
        <begin position="12"/>
        <end position="30"/>
    </location>
</feature>
<comment type="caution">
    <text evidence="8">The sequence shown here is derived from an EMBL/GenBank/DDBJ whole genome shotgun (WGS) entry which is preliminary data.</text>
</comment>
<dbReference type="InterPro" id="IPR050638">
    <property type="entry name" value="AA-Vitamin_Transporters"/>
</dbReference>
<gene>
    <name evidence="8" type="ORF">HMPREF9456_01793</name>
</gene>
<dbReference type="HOGENOM" id="CLU_033863_4_5_10"/>
<proteinExistence type="predicted"/>
<dbReference type="GeneID" id="78082441"/>